<evidence type="ECO:0000256" key="2">
    <source>
        <dbReference type="ARBA" id="ARBA00009256"/>
    </source>
</evidence>
<dbReference type="GO" id="GO:0004592">
    <property type="term" value="F:pantoate-beta-alanine ligase activity"/>
    <property type="evidence" value="ECO:0007669"/>
    <property type="project" value="UniProtKB-EC"/>
</dbReference>
<comment type="caution">
    <text evidence="8">Lacks conserved residue(s) required for the propagation of feature annotation.</text>
</comment>
<feature type="binding site" evidence="8">
    <location>
        <begin position="144"/>
        <end position="147"/>
    </location>
    <ligand>
        <name>ATP</name>
        <dbReference type="ChEBI" id="CHEBI:30616"/>
    </ligand>
</feature>
<feature type="binding site" evidence="8">
    <location>
        <begin position="181"/>
        <end position="184"/>
    </location>
    <ligand>
        <name>ATP</name>
        <dbReference type="ChEBI" id="CHEBI:30616"/>
    </ligand>
</feature>
<dbReference type="InterPro" id="IPR014729">
    <property type="entry name" value="Rossmann-like_a/b/a_fold"/>
</dbReference>
<dbReference type="CDD" id="cd00560">
    <property type="entry name" value="PanC"/>
    <property type="match status" value="1"/>
</dbReference>
<feature type="active site" description="Proton donor" evidence="8">
    <location>
        <position position="34"/>
    </location>
</feature>
<proteinExistence type="inferred from homology"/>
<evidence type="ECO:0000256" key="6">
    <source>
        <dbReference type="ARBA" id="ARBA00022840"/>
    </source>
</evidence>
<comment type="pathway">
    <text evidence="1 8">Cofactor biosynthesis; (R)-pantothenate biosynthesis; (R)-pantothenate from (R)-pantoate and beta-alanine: step 1/1.</text>
</comment>
<evidence type="ECO:0000256" key="4">
    <source>
        <dbReference type="ARBA" id="ARBA00022655"/>
    </source>
</evidence>
<accession>A0ABU1T3S5</accession>
<dbReference type="HAMAP" id="MF_00158">
    <property type="entry name" value="PanC"/>
    <property type="match status" value="1"/>
</dbReference>
<comment type="catalytic activity">
    <reaction evidence="7 8">
        <text>(R)-pantoate + beta-alanine + ATP = (R)-pantothenate + AMP + diphosphate + H(+)</text>
        <dbReference type="Rhea" id="RHEA:10912"/>
        <dbReference type="ChEBI" id="CHEBI:15378"/>
        <dbReference type="ChEBI" id="CHEBI:15980"/>
        <dbReference type="ChEBI" id="CHEBI:29032"/>
        <dbReference type="ChEBI" id="CHEBI:30616"/>
        <dbReference type="ChEBI" id="CHEBI:33019"/>
        <dbReference type="ChEBI" id="CHEBI:57966"/>
        <dbReference type="ChEBI" id="CHEBI:456215"/>
        <dbReference type="EC" id="6.3.2.1"/>
    </reaction>
</comment>
<keyword evidence="5 8" id="KW-0547">Nucleotide-binding</keyword>
<keyword evidence="8" id="KW-0963">Cytoplasm</keyword>
<dbReference type="Gene3D" id="3.30.1300.10">
    <property type="entry name" value="Pantoate-beta-alanine ligase, C-terminal domain"/>
    <property type="match status" value="1"/>
</dbReference>
<keyword evidence="3 8" id="KW-0436">Ligase</keyword>
<dbReference type="SUPFAM" id="SSF52374">
    <property type="entry name" value="Nucleotidylyl transferase"/>
    <property type="match status" value="1"/>
</dbReference>
<evidence type="ECO:0000313" key="10">
    <source>
        <dbReference type="Proteomes" id="UP001266099"/>
    </source>
</evidence>
<dbReference type="InterPro" id="IPR003721">
    <property type="entry name" value="Pantoate_ligase"/>
</dbReference>
<dbReference type="EC" id="6.3.2.1" evidence="8"/>
<dbReference type="PANTHER" id="PTHR21299:SF1">
    <property type="entry name" value="PANTOATE--BETA-ALANINE LIGASE"/>
    <property type="match status" value="1"/>
</dbReference>
<keyword evidence="10" id="KW-1185">Reference proteome</keyword>
<dbReference type="Gene3D" id="3.40.50.620">
    <property type="entry name" value="HUPs"/>
    <property type="match status" value="1"/>
</dbReference>
<feature type="binding site" evidence="8">
    <location>
        <position position="58"/>
    </location>
    <ligand>
        <name>(R)-pantoate</name>
        <dbReference type="ChEBI" id="CHEBI:15980"/>
    </ligand>
</feature>
<dbReference type="NCBIfam" id="TIGR00125">
    <property type="entry name" value="cyt_tran_rel"/>
    <property type="match status" value="1"/>
</dbReference>
<sequence>MKLVQTKIALRESRAELSGSVALVMTMGALHAGHLSLVKAAKAAADHVIVSIFVNPLQFAPNEDFAAYPRTLDADLSLLAPEGVDLVYAPDEADVYPRTPLVRIDPGPVAKILEGKTRPTHFAGVLQIVHKVFQLTTPDLAFFGQKDAQQLALIRTMVADLDLPLEICAVPIKREADGLAMSSRNSYLSPQERVDALALSRSLAAGAVEAAAGGQVQQVLQAVQSELAASAGVRRDYVQIVDPQTFLDLPADYCGQALIVIAAWIGNTRLIDNREVQIG</sequence>
<dbReference type="EMBL" id="JAVDUJ010000001">
    <property type="protein sequence ID" value="MDR6939875.1"/>
    <property type="molecule type" value="Genomic_DNA"/>
</dbReference>
<keyword evidence="6 8" id="KW-0067">ATP-binding</keyword>
<dbReference type="Pfam" id="PF02569">
    <property type="entry name" value="Pantoate_ligase"/>
    <property type="match status" value="1"/>
</dbReference>
<dbReference type="InterPro" id="IPR042176">
    <property type="entry name" value="Pantoate_ligase_C"/>
</dbReference>
<comment type="similarity">
    <text evidence="2 8">Belongs to the pantothenate synthetase family.</text>
</comment>
<comment type="caution">
    <text evidence="9">The sequence shown here is derived from an EMBL/GenBank/DDBJ whole genome shotgun (WGS) entry which is preliminary data.</text>
</comment>
<evidence type="ECO:0000256" key="8">
    <source>
        <dbReference type="HAMAP-Rule" id="MF_00158"/>
    </source>
</evidence>
<comment type="subunit">
    <text evidence="8">Homodimer.</text>
</comment>
<evidence type="ECO:0000256" key="7">
    <source>
        <dbReference type="ARBA" id="ARBA00048258"/>
    </source>
</evidence>
<keyword evidence="4 8" id="KW-0566">Pantothenate biosynthesis</keyword>
<evidence type="ECO:0000256" key="5">
    <source>
        <dbReference type="ARBA" id="ARBA00022741"/>
    </source>
</evidence>
<reference evidence="9 10" key="1">
    <citation type="submission" date="2023-07" db="EMBL/GenBank/DDBJ databases">
        <title>Sequencing the genomes of 1000 actinobacteria strains.</title>
        <authorList>
            <person name="Klenk H.-P."/>
        </authorList>
    </citation>
    <scope>NUCLEOTIDE SEQUENCE [LARGE SCALE GENOMIC DNA]</scope>
    <source>
        <strain evidence="9 10">DSM 15539</strain>
    </source>
</reference>
<organism evidence="9 10">
    <name type="scientific">Arcanobacterium hippocoleae</name>
    <dbReference type="NCBI Taxonomy" id="149017"/>
    <lineage>
        <taxon>Bacteria</taxon>
        <taxon>Bacillati</taxon>
        <taxon>Actinomycetota</taxon>
        <taxon>Actinomycetes</taxon>
        <taxon>Actinomycetales</taxon>
        <taxon>Actinomycetaceae</taxon>
        <taxon>Arcanobacterium</taxon>
    </lineage>
</organism>
<protein>
    <recommendedName>
        <fullName evidence="8">Pantothenate synthetase</fullName>
        <shortName evidence="8">PS</shortName>
        <ecNumber evidence="8">6.3.2.1</ecNumber>
    </recommendedName>
    <alternativeName>
        <fullName evidence="8">Pantoate--beta-alanine ligase</fullName>
    </alternativeName>
    <alternativeName>
        <fullName evidence="8">Pantoate-activating enzyme</fullName>
    </alternativeName>
</protein>
<gene>
    <name evidence="8" type="primary">panC</name>
    <name evidence="9" type="ORF">J2S36_001418</name>
</gene>
<dbReference type="Proteomes" id="UP001266099">
    <property type="component" value="Unassembled WGS sequence"/>
</dbReference>
<name>A0ABU1T3S5_9ACTO</name>
<comment type="subcellular location">
    <subcellularLocation>
        <location evidence="8">Cytoplasm</location>
    </subcellularLocation>
</comment>
<feature type="binding site" evidence="8">
    <location>
        <position position="150"/>
    </location>
    <ligand>
        <name>(R)-pantoate</name>
        <dbReference type="ChEBI" id="CHEBI:15980"/>
    </ligand>
</feature>
<comment type="function">
    <text evidence="8">Catalyzes the condensation of pantoate with beta-alanine in an ATP-dependent reaction via a pantoyl-adenylate intermediate.</text>
</comment>
<comment type="miscellaneous">
    <text evidence="8">The reaction proceeds by a bi uni uni bi ping pong mechanism.</text>
</comment>
<evidence type="ECO:0000313" key="9">
    <source>
        <dbReference type="EMBL" id="MDR6939875.1"/>
    </source>
</evidence>
<evidence type="ECO:0000256" key="3">
    <source>
        <dbReference type="ARBA" id="ARBA00022598"/>
    </source>
</evidence>
<evidence type="ECO:0000256" key="1">
    <source>
        <dbReference type="ARBA" id="ARBA00004990"/>
    </source>
</evidence>
<dbReference type="NCBIfam" id="TIGR00018">
    <property type="entry name" value="panC"/>
    <property type="match status" value="1"/>
</dbReference>
<dbReference type="PANTHER" id="PTHR21299">
    <property type="entry name" value="CYTIDYLATE KINASE/PANTOATE-BETA-ALANINE LIGASE"/>
    <property type="match status" value="1"/>
</dbReference>
<dbReference type="RefSeq" id="WP_309956900.1">
    <property type="nucleotide sequence ID" value="NZ_JAVDUJ010000001.1"/>
</dbReference>
<feature type="binding site" evidence="8">
    <location>
        <begin position="27"/>
        <end position="34"/>
    </location>
    <ligand>
        <name>ATP</name>
        <dbReference type="ChEBI" id="CHEBI:30616"/>
    </ligand>
</feature>
<feature type="binding site" evidence="8">
    <location>
        <position position="58"/>
    </location>
    <ligand>
        <name>beta-alanine</name>
        <dbReference type="ChEBI" id="CHEBI:57966"/>
    </ligand>
</feature>
<dbReference type="InterPro" id="IPR004821">
    <property type="entry name" value="Cyt_trans-like"/>
</dbReference>